<accession>A0A221S3J3</accession>
<dbReference type="InterPro" id="IPR037124">
    <property type="entry name" value="Chaperonin_GroES_sf"/>
</dbReference>
<keyword evidence="1" id="KW-0143">Chaperone</keyword>
<reference evidence="3" key="1">
    <citation type="submission" date="2016-03" db="EMBL/GenBank/DDBJ databases">
        <title>Novel chaperonins are prevalent in the virioplankton and link to viral biology and ecology.</title>
        <authorList>
            <person name="Marine R.L."/>
            <person name="Nasko D.J."/>
            <person name="Polson S.W."/>
            <person name="Wommack K.E."/>
        </authorList>
    </citation>
    <scope>NUCLEOTIDE SEQUENCE</scope>
</reference>
<dbReference type="CDD" id="cd00320">
    <property type="entry name" value="cpn10"/>
    <property type="match status" value="1"/>
</dbReference>
<feature type="compositionally biased region" description="Basic and acidic residues" evidence="2">
    <location>
        <begin position="8"/>
        <end position="21"/>
    </location>
</feature>
<dbReference type="EMBL" id="KU970915">
    <property type="protein sequence ID" value="ASN63509.1"/>
    <property type="molecule type" value="Genomic_DNA"/>
</dbReference>
<dbReference type="InterPro" id="IPR011032">
    <property type="entry name" value="GroES-like_sf"/>
</dbReference>
<evidence type="ECO:0000256" key="2">
    <source>
        <dbReference type="SAM" id="MobiDB-lite"/>
    </source>
</evidence>
<organism evidence="3">
    <name type="scientific">uncultured virus</name>
    <dbReference type="NCBI Taxonomy" id="340016"/>
    <lineage>
        <taxon>Viruses</taxon>
        <taxon>environmental samples</taxon>
    </lineage>
</organism>
<dbReference type="GO" id="GO:0044183">
    <property type="term" value="F:protein folding chaperone"/>
    <property type="evidence" value="ECO:0007669"/>
    <property type="project" value="InterPro"/>
</dbReference>
<evidence type="ECO:0000313" key="3">
    <source>
        <dbReference type="EMBL" id="ASN63509.1"/>
    </source>
</evidence>
<dbReference type="SUPFAM" id="SSF50129">
    <property type="entry name" value="GroES-like"/>
    <property type="match status" value="1"/>
</dbReference>
<name>A0A221S3J3_9VIRU</name>
<evidence type="ECO:0000256" key="1">
    <source>
        <dbReference type="ARBA" id="ARBA00023186"/>
    </source>
</evidence>
<dbReference type="Gene3D" id="2.30.33.40">
    <property type="entry name" value="GroES chaperonin"/>
    <property type="match status" value="1"/>
</dbReference>
<protein>
    <submittedName>
        <fullName evidence="3">Co-chaperonin GroES</fullName>
    </submittedName>
</protein>
<dbReference type="GO" id="GO:0005524">
    <property type="term" value="F:ATP binding"/>
    <property type="evidence" value="ECO:0007669"/>
    <property type="project" value="InterPro"/>
</dbReference>
<dbReference type="InterPro" id="IPR020818">
    <property type="entry name" value="Chaperonin_GroES"/>
</dbReference>
<feature type="region of interest" description="Disordered" evidence="2">
    <location>
        <begin position="1"/>
        <end position="21"/>
    </location>
</feature>
<sequence>MTTTPEAQENRNEEVPARKEGLLNAYKSKEEIEKLYLDKNSLDKSGLDKLPSPTGWRILVLPYTGPKKTKGGIIYSDVTSERIQMTTVCGLVLKMGDLCYKDKDRYPEGPWCKVNDWIIFGRYAGSRFKIDGGEVRILNDDEIIATISNPEDILHTY</sequence>
<dbReference type="Pfam" id="PF00166">
    <property type="entry name" value="Cpn10"/>
    <property type="match status" value="1"/>
</dbReference>
<gene>
    <name evidence="3" type="primary">groES</name>
</gene>
<proteinExistence type="predicted"/>